<dbReference type="InParanoid" id="A0A1E7EZ42"/>
<organism evidence="3 4">
    <name type="scientific">Fragilariopsis cylindrus CCMP1102</name>
    <dbReference type="NCBI Taxonomy" id="635003"/>
    <lineage>
        <taxon>Eukaryota</taxon>
        <taxon>Sar</taxon>
        <taxon>Stramenopiles</taxon>
        <taxon>Ochrophyta</taxon>
        <taxon>Bacillariophyta</taxon>
        <taxon>Bacillariophyceae</taxon>
        <taxon>Bacillariophycidae</taxon>
        <taxon>Bacillariales</taxon>
        <taxon>Bacillariaceae</taxon>
        <taxon>Fragilariopsis</taxon>
    </lineage>
</organism>
<feature type="signal peptide" evidence="2">
    <location>
        <begin position="1"/>
        <end position="24"/>
    </location>
</feature>
<gene>
    <name evidence="3" type="ORF">FRACYDRAFT_246695</name>
</gene>
<sequence>MKLLTAVKFIILAHASCYAPSVLCTKGGMGDNTAATATMEDGNNDERKLASSSSTDYEYTRNYLTITEPAHFVTVFPHPRSQHWYNTFNKFGRVFHHSERWGVYDPADIDLVNKLNGVESEDLTPKVIDFFGGSEGDALEAIGGFKFAGDRQPKQPVPPGDSAFFYHGECVVNSAINSPSPFQDQRQLGSGGIDALDAFLASFTVTSHTCNLNICLGGGGFNCIAFYSGTSFVFDLGEQISRSNPKQPTPPPPPPPPPTVPDVEILLTPETGGNTGGNTGKITDLLGRGRDLSVEMPEPFNGEIKLPPPFPSTIIGGTGSFEGIEGTVDIATICGTTGPILSVGTGNDVRPNPAWFDRPDYLY</sequence>
<accession>A0A1E7EZ42</accession>
<protein>
    <submittedName>
        <fullName evidence="3">Uncharacterized protein</fullName>
    </submittedName>
</protein>
<feature type="region of interest" description="Disordered" evidence="1">
    <location>
        <begin position="240"/>
        <end position="263"/>
    </location>
</feature>
<feature type="chain" id="PRO_5009192405" evidence="2">
    <location>
        <begin position="25"/>
        <end position="363"/>
    </location>
</feature>
<evidence type="ECO:0000313" key="3">
    <source>
        <dbReference type="EMBL" id="OEU10823.1"/>
    </source>
</evidence>
<name>A0A1E7EZ42_9STRA</name>
<feature type="compositionally biased region" description="Pro residues" evidence="1">
    <location>
        <begin position="247"/>
        <end position="260"/>
    </location>
</feature>
<dbReference type="AlphaFoldDB" id="A0A1E7EZ42"/>
<reference evidence="3 4" key="1">
    <citation type="submission" date="2016-09" db="EMBL/GenBank/DDBJ databases">
        <title>Extensive genetic diversity and differential bi-allelic expression allows diatom success in the polar Southern Ocean.</title>
        <authorList>
            <consortium name="DOE Joint Genome Institute"/>
            <person name="Mock T."/>
            <person name="Otillar R.P."/>
            <person name="Strauss J."/>
            <person name="Dupont C."/>
            <person name="Frickenhaus S."/>
            <person name="Maumus F."/>
            <person name="Mcmullan M."/>
            <person name="Sanges R."/>
            <person name="Schmutz J."/>
            <person name="Toseland A."/>
            <person name="Valas R."/>
            <person name="Veluchamy A."/>
            <person name="Ward B.J."/>
            <person name="Allen A."/>
            <person name="Barry K."/>
            <person name="Falciatore A."/>
            <person name="Ferrante M."/>
            <person name="Fortunato A.E."/>
            <person name="Gloeckner G."/>
            <person name="Gruber A."/>
            <person name="Hipkin R."/>
            <person name="Janech M."/>
            <person name="Kroth P."/>
            <person name="Leese F."/>
            <person name="Lindquist E."/>
            <person name="Lyon B.R."/>
            <person name="Martin J."/>
            <person name="Mayer C."/>
            <person name="Parker M."/>
            <person name="Quesneville H."/>
            <person name="Raymond J."/>
            <person name="Uhlig C."/>
            <person name="Valentin K.U."/>
            <person name="Worden A.Z."/>
            <person name="Armbrust E.V."/>
            <person name="Bowler C."/>
            <person name="Green B."/>
            <person name="Moulton V."/>
            <person name="Van Oosterhout C."/>
            <person name="Grigoriev I."/>
        </authorList>
    </citation>
    <scope>NUCLEOTIDE SEQUENCE [LARGE SCALE GENOMIC DNA]</scope>
    <source>
        <strain evidence="3 4">CCMP1102</strain>
    </source>
</reference>
<dbReference type="EMBL" id="KV784370">
    <property type="protein sequence ID" value="OEU10823.1"/>
    <property type="molecule type" value="Genomic_DNA"/>
</dbReference>
<keyword evidence="4" id="KW-1185">Reference proteome</keyword>
<dbReference type="Proteomes" id="UP000095751">
    <property type="component" value="Unassembled WGS sequence"/>
</dbReference>
<evidence type="ECO:0000313" key="4">
    <source>
        <dbReference type="Proteomes" id="UP000095751"/>
    </source>
</evidence>
<dbReference type="KEGG" id="fcy:FRACYDRAFT_246695"/>
<evidence type="ECO:0000256" key="2">
    <source>
        <dbReference type="SAM" id="SignalP"/>
    </source>
</evidence>
<evidence type="ECO:0000256" key="1">
    <source>
        <dbReference type="SAM" id="MobiDB-lite"/>
    </source>
</evidence>
<keyword evidence="2" id="KW-0732">Signal</keyword>
<proteinExistence type="predicted"/>